<reference evidence="2" key="1">
    <citation type="journal article" date="2017" name="Front. Plant Sci.">
        <title>Climate Clever Clovers: New Paradigm to Reduce the Environmental Footprint of Ruminants by Breeding Low Methanogenic Forages Utilizing Haplotype Variation.</title>
        <authorList>
            <person name="Kaur P."/>
            <person name="Appels R."/>
            <person name="Bayer P.E."/>
            <person name="Keeble-Gagnere G."/>
            <person name="Wang J."/>
            <person name="Hirakawa H."/>
            <person name="Shirasawa K."/>
            <person name="Vercoe P."/>
            <person name="Stefanova K."/>
            <person name="Durmic Z."/>
            <person name="Nichols P."/>
            <person name="Revell C."/>
            <person name="Isobe S.N."/>
            <person name="Edwards D."/>
            <person name="Erskine W."/>
        </authorList>
    </citation>
    <scope>NUCLEOTIDE SEQUENCE [LARGE SCALE GENOMIC DNA]</scope>
    <source>
        <strain evidence="2">cv. Daliak</strain>
    </source>
</reference>
<dbReference type="Proteomes" id="UP000242715">
    <property type="component" value="Unassembled WGS sequence"/>
</dbReference>
<gene>
    <name evidence="1" type="ORF">TSUD_98750</name>
</gene>
<evidence type="ECO:0000313" key="1">
    <source>
        <dbReference type="EMBL" id="GAU45286.1"/>
    </source>
</evidence>
<dbReference type="EMBL" id="DF974112">
    <property type="protein sequence ID" value="GAU45286.1"/>
    <property type="molecule type" value="Genomic_DNA"/>
</dbReference>
<organism evidence="1 2">
    <name type="scientific">Trifolium subterraneum</name>
    <name type="common">Subterranean clover</name>
    <dbReference type="NCBI Taxonomy" id="3900"/>
    <lineage>
        <taxon>Eukaryota</taxon>
        <taxon>Viridiplantae</taxon>
        <taxon>Streptophyta</taxon>
        <taxon>Embryophyta</taxon>
        <taxon>Tracheophyta</taxon>
        <taxon>Spermatophyta</taxon>
        <taxon>Magnoliopsida</taxon>
        <taxon>eudicotyledons</taxon>
        <taxon>Gunneridae</taxon>
        <taxon>Pentapetalae</taxon>
        <taxon>rosids</taxon>
        <taxon>fabids</taxon>
        <taxon>Fabales</taxon>
        <taxon>Fabaceae</taxon>
        <taxon>Papilionoideae</taxon>
        <taxon>50 kb inversion clade</taxon>
        <taxon>NPAAA clade</taxon>
        <taxon>Hologalegina</taxon>
        <taxon>IRL clade</taxon>
        <taxon>Trifolieae</taxon>
        <taxon>Trifolium</taxon>
    </lineage>
</organism>
<sequence length="71" mass="7672">MLWYVYCGCVVVLGILYVGTVELVPPHEWKGVTGIGVVGKIGKVWFVDRDVGKLGIVVEVVENVVVMGKVA</sequence>
<accession>A0A2Z6NNV2</accession>
<dbReference type="AlphaFoldDB" id="A0A2Z6NNV2"/>
<proteinExistence type="predicted"/>
<evidence type="ECO:0000313" key="2">
    <source>
        <dbReference type="Proteomes" id="UP000242715"/>
    </source>
</evidence>
<protein>
    <submittedName>
        <fullName evidence="1">Uncharacterized protein</fullName>
    </submittedName>
</protein>
<name>A0A2Z6NNV2_TRISU</name>
<keyword evidence="2" id="KW-1185">Reference proteome</keyword>